<dbReference type="PANTHER" id="PTHR12318:SF0">
    <property type="entry name" value="ACYL-COENZYME A DIPHOSPHATASE NUDT19"/>
    <property type="match status" value="1"/>
</dbReference>
<evidence type="ECO:0000256" key="5">
    <source>
        <dbReference type="ARBA" id="ARBA00022842"/>
    </source>
</evidence>
<evidence type="ECO:0000256" key="1">
    <source>
        <dbReference type="ARBA" id="ARBA00001936"/>
    </source>
</evidence>
<reference evidence="8" key="1">
    <citation type="submission" date="2020-09" db="EMBL/GenBank/DDBJ databases">
        <title>Genome seq and assembly of Limnohabitants sp.</title>
        <authorList>
            <person name="Chhetri G."/>
        </authorList>
    </citation>
    <scope>NUCLEOTIDE SEQUENCE</scope>
    <source>
        <strain evidence="8">JUR4</strain>
    </source>
</reference>
<dbReference type="SUPFAM" id="SSF55811">
    <property type="entry name" value="Nudix"/>
    <property type="match status" value="1"/>
</dbReference>
<evidence type="ECO:0000256" key="2">
    <source>
        <dbReference type="ARBA" id="ARBA00001946"/>
    </source>
</evidence>
<keyword evidence="4 8" id="KW-0378">Hydrolase</keyword>
<evidence type="ECO:0000256" key="3">
    <source>
        <dbReference type="ARBA" id="ARBA00022723"/>
    </source>
</evidence>
<evidence type="ECO:0000256" key="4">
    <source>
        <dbReference type="ARBA" id="ARBA00022801"/>
    </source>
</evidence>
<feature type="domain" description="Nudix hydrolase" evidence="7">
    <location>
        <begin position="11"/>
        <end position="216"/>
    </location>
</feature>
<organism evidence="8 9">
    <name type="scientific">Limnohabitans radicicola</name>
    <dbReference type="NCBI Taxonomy" id="2771427"/>
    <lineage>
        <taxon>Bacteria</taxon>
        <taxon>Pseudomonadati</taxon>
        <taxon>Pseudomonadota</taxon>
        <taxon>Betaproteobacteria</taxon>
        <taxon>Burkholderiales</taxon>
        <taxon>Comamonadaceae</taxon>
        <taxon>Limnohabitans</taxon>
    </lineage>
</organism>
<dbReference type="GO" id="GO:0046872">
    <property type="term" value="F:metal ion binding"/>
    <property type="evidence" value="ECO:0007669"/>
    <property type="project" value="UniProtKB-KW"/>
</dbReference>
<comment type="caution">
    <text evidence="8">The sequence shown here is derived from an EMBL/GenBank/DDBJ whole genome shotgun (WGS) entry which is preliminary data.</text>
</comment>
<dbReference type="InterPro" id="IPR039121">
    <property type="entry name" value="NUDT19"/>
</dbReference>
<keyword evidence="3" id="KW-0479">Metal-binding</keyword>
<sequence>MELNTEIITTPPLDAATVILLRDSAEGLQVLLMRRHQASNVLGGAYVFPGGKLDADDHHPQLIARLSQSPVQLQQRLNEPELAPERAAALFMAAIREAFEESGVLLCQSAAGADAAHVSALQQALAQGQSWGAALQSLALQVQAEALVPWSRWITPRQASVTNKRFDTRFFVSHVPEDQIAQHDNHETTDSIWISPAAALGRYVAGEIELAPPQIMSLVHLKQHANAHSVLAEAMQRKPPVVQPEPFDDEGTRVICYPGDERHPVSERAFPGPSRLRFTDGRFEPEGGLARLLD</sequence>
<dbReference type="Gene3D" id="3.90.79.10">
    <property type="entry name" value="Nucleoside Triphosphate Pyrophosphohydrolase"/>
    <property type="match status" value="1"/>
</dbReference>
<comment type="cofactor">
    <cofactor evidence="1">
        <name>Mn(2+)</name>
        <dbReference type="ChEBI" id="CHEBI:29035"/>
    </cofactor>
</comment>
<dbReference type="Proteomes" id="UP000647424">
    <property type="component" value="Unassembled WGS sequence"/>
</dbReference>
<comment type="cofactor">
    <cofactor evidence="2">
        <name>Mg(2+)</name>
        <dbReference type="ChEBI" id="CHEBI:18420"/>
    </cofactor>
</comment>
<evidence type="ECO:0000259" key="7">
    <source>
        <dbReference type="PROSITE" id="PS51462"/>
    </source>
</evidence>
<protein>
    <submittedName>
        <fullName evidence="8">NUDIX hydrolase</fullName>
    </submittedName>
</protein>
<dbReference type="AlphaFoldDB" id="A0A927FGX9"/>
<name>A0A927FGX9_9BURK</name>
<dbReference type="EMBL" id="JACYFT010000002">
    <property type="protein sequence ID" value="MBD8050486.1"/>
    <property type="molecule type" value="Genomic_DNA"/>
</dbReference>
<keyword evidence="5" id="KW-0460">Magnesium</keyword>
<dbReference type="PANTHER" id="PTHR12318">
    <property type="entry name" value="TESTOSTERONE-REGULATED PROTEIN RP2"/>
    <property type="match status" value="1"/>
</dbReference>
<accession>A0A927FGX9</accession>
<evidence type="ECO:0000256" key="6">
    <source>
        <dbReference type="ARBA" id="ARBA00023211"/>
    </source>
</evidence>
<dbReference type="CDD" id="cd18870">
    <property type="entry name" value="NUDIX_AcylCoAdiphos_Nudt19"/>
    <property type="match status" value="1"/>
</dbReference>
<dbReference type="InterPro" id="IPR015797">
    <property type="entry name" value="NUDIX_hydrolase-like_dom_sf"/>
</dbReference>
<keyword evidence="6" id="KW-0464">Manganese</keyword>
<keyword evidence="9" id="KW-1185">Reference proteome</keyword>
<dbReference type="InterPro" id="IPR000086">
    <property type="entry name" value="NUDIX_hydrolase_dom"/>
</dbReference>
<evidence type="ECO:0000313" key="9">
    <source>
        <dbReference type="Proteomes" id="UP000647424"/>
    </source>
</evidence>
<proteinExistence type="predicted"/>
<dbReference type="GO" id="GO:0016818">
    <property type="term" value="F:hydrolase activity, acting on acid anhydrides, in phosphorus-containing anhydrides"/>
    <property type="evidence" value="ECO:0007669"/>
    <property type="project" value="InterPro"/>
</dbReference>
<evidence type="ECO:0000313" key="8">
    <source>
        <dbReference type="EMBL" id="MBD8050486.1"/>
    </source>
</evidence>
<dbReference type="PROSITE" id="PS51462">
    <property type="entry name" value="NUDIX"/>
    <property type="match status" value="1"/>
</dbReference>
<dbReference type="RefSeq" id="WP_191818995.1">
    <property type="nucleotide sequence ID" value="NZ_JACYFT010000002.1"/>
</dbReference>
<gene>
    <name evidence="8" type="ORF">IC609_08010</name>
</gene>